<dbReference type="SMART" id="SM00248">
    <property type="entry name" value="ANK"/>
    <property type="match status" value="16"/>
</dbReference>
<organism evidence="5 6">
    <name type="scientific">Aspergillus oryzae</name>
    <name type="common">Yellow koji mold</name>
    <dbReference type="NCBI Taxonomy" id="5062"/>
    <lineage>
        <taxon>Eukaryota</taxon>
        <taxon>Fungi</taxon>
        <taxon>Dikarya</taxon>
        <taxon>Ascomycota</taxon>
        <taxon>Pezizomycotina</taxon>
        <taxon>Eurotiomycetes</taxon>
        <taxon>Eurotiomycetidae</taxon>
        <taxon>Eurotiales</taxon>
        <taxon>Aspergillaceae</taxon>
        <taxon>Aspergillus</taxon>
        <taxon>Aspergillus subgen. Circumdati</taxon>
    </lineage>
</organism>
<dbReference type="PROSITE" id="PS50088">
    <property type="entry name" value="ANK_REPEAT"/>
    <property type="match status" value="6"/>
</dbReference>
<dbReference type="EMBL" id="MKZY01000002">
    <property type="protein sequence ID" value="OOO13664.1"/>
    <property type="molecule type" value="Genomic_DNA"/>
</dbReference>
<name>A0A1S9DX77_ASPOZ</name>
<dbReference type="PROSITE" id="PS50297">
    <property type="entry name" value="ANK_REP_REGION"/>
    <property type="match status" value="4"/>
</dbReference>
<dbReference type="InterPro" id="IPR024391">
    <property type="entry name" value="LDB19_N"/>
</dbReference>
<evidence type="ECO:0000256" key="3">
    <source>
        <dbReference type="PROSITE-ProRule" id="PRU00023"/>
    </source>
</evidence>
<dbReference type="AlphaFoldDB" id="A0A1S9DX77"/>
<feature type="domain" description="LDB19 N-terminal" evidence="4">
    <location>
        <begin position="637"/>
        <end position="769"/>
    </location>
</feature>
<feature type="repeat" description="ANK" evidence="3">
    <location>
        <begin position="588"/>
        <end position="621"/>
    </location>
</feature>
<dbReference type="Proteomes" id="UP000190312">
    <property type="component" value="Unassembled WGS sequence"/>
</dbReference>
<proteinExistence type="predicted"/>
<dbReference type="Gene3D" id="1.25.40.20">
    <property type="entry name" value="Ankyrin repeat-containing domain"/>
    <property type="match status" value="3"/>
</dbReference>
<protein>
    <submittedName>
        <fullName evidence="5">Ankyrin repeat-containing domain-containing protein</fullName>
    </submittedName>
</protein>
<dbReference type="InterPro" id="IPR002110">
    <property type="entry name" value="Ankyrin_rpt"/>
</dbReference>
<dbReference type="PANTHER" id="PTHR24198">
    <property type="entry name" value="ANKYRIN REPEAT AND PROTEIN KINASE DOMAIN-CONTAINING PROTEIN"/>
    <property type="match status" value="1"/>
</dbReference>
<comment type="caution">
    <text evidence="5">The sequence shown here is derived from an EMBL/GenBank/DDBJ whole genome shotgun (WGS) entry which is preliminary data.</text>
</comment>
<feature type="repeat" description="ANK" evidence="3">
    <location>
        <begin position="161"/>
        <end position="194"/>
    </location>
</feature>
<dbReference type="PRINTS" id="PR01415">
    <property type="entry name" value="ANKYRIN"/>
</dbReference>
<evidence type="ECO:0000256" key="1">
    <source>
        <dbReference type="ARBA" id="ARBA00022737"/>
    </source>
</evidence>
<accession>A0A1S9DX77</accession>
<evidence type="ECO:0000313" key="5">
    <source>
        <dbReference type="EMBL" id="OOO13664.1"/>
    </source>
</evidence>
<dbReference type="VEuPathDB" id="FungiDB:AO090166000004"/>
<dbReference type="VEuPathDB" id="FungiDB:AO090010000141"/>
<feature type="repeat" description="ANK" evidence="3">
    <location>
        <begin position="402"/>
        <end position="425"/>
    </location>
</feature>
<dbReference type="InterPro" id="IPR036770">
    <property type="entry name" value="Ankyrin_rpt-contain_sf"/>
</dbReference>
<keyword evidence="1" id="KW-0677">Repeat</keyword>
<dbReference type="PANTHER" id="PTHR24198:SF165">
    <property type="entry name" value="ANKYRIN REPEAT-CONTAINING PROTEIN-RELATED"/>
    <property type="match status" value="1"/>
</dbReference>
<dbReference type="Pfam" id="PF13002">
    <property type="entry name" value="LDB19"/>
    <property type="match status" value="1"/>
</dbReference>
<feature type="repeat" description="ANK" evidence="3">
    <location>
        <begin position="335"/>
        <end position="367"/>
    </location>
</feature>
<feature type="repeat" description="ANK" evidence="3">
    <location>
        <begin position="504"/>
        <end position="525"/>
    </location>
</feature>
<evidence type="ECO:0000313" key="6">
    <source>
        <dbReference type="Proteomes" id="UP000190312"/>
    </source>
</evidence>
<dbReference type="Pfam" id="PF12796">
    <property type="entry name" value="Ank_2"/>
    <property type="match status" value="3"/>
</dbReference>
<dbReference type="VEuPathDB" id="FungiDB:AO090166000003"/>
<dbReference type="Pfam" id="PF00023">
    <property type="entry name" value="Ank"/>
    <property type="match status" value="2"/>
</dbReference>
<reference evidence="5 6" key="1">
    <citation type="submission" date="2016-10" db="EMBL/GenBank/DDBJ databases">
        <title>Genome sequencing of Aspergillus oryzae BCC7051.</title>
        <authorList>
            <person name="Thammarongtham C."/>
            <person name="Vorapreeda T."/>
            <person name="Nookaew I."/>
            <person name="Srisuk T."/>
            <person name="Land M."/>
            <person name="Jeennor S."/>
            <person name="Laoteng K."/>
        </authorList>
    </citation>
    <scope>NUCLEOTIDE SEQUENCE [LARGE SCALE GENOMIC DNA]</scope>
    <source>
        <strain evidence="5 6">BCC7051</strain>
    </source>
</reference>
<sequence length="916" mass="101231">MGSRNFGVQMNLAELPPEMLLCITNKLCTAKDLLSFSLINKNMSSIIMGALYSFNIKEQGSSALFWAAQYDKLQTAQILLQTPGATADVVFEGNTPLIVAARFGSQLVMELLLQNPSTQLNATNPLGQTALYCAAANSHSITVSRLLRENGLLVNCPDIMSGWTPLAVAVLHGHSDVIQCFLSDGRADINTVDKHTRTPLFHAVQHDRSRIVEILLTDTRTNVTHRDSKGCTPLLDAARRGFYSSMNILLRHPDIEVNVYDSFSLSPLWYAVGFRSVDTAQQLLNRGATAHMMNGSHSSPLQRAISLQHMAMIRLLLEHPGVRPLPGTSDVGSRLGPNPLFTAVLVGRSDILELLLSSGLDTNVQDEEGRTPLALAASIGHYEDVKQLLHHQNTNPCITDYDGWTALHEAAIQGRLSVVQLLLSNPRVDINAKDEHGQTPLWWATFRMYPCVAQWLLHKDNINVNTIGLDQTTSLHHAVQAGNIAVARALLRREDLDPNSLDRFGYSPLRIAVSNGDISMVQLLLTRKDLLLYNDSPAQRPPSYGSGRWKRWKLIQTPLMIAIKEGYCEIAILLLQRTGSRINFQNWRGETALLLAVRGGHTEVVEHILRNPAVNVHLTDNSGHSALWWATHKESSSGIQRLLLIAHLTAQLPAFCNTPLGGIAYVLSAQAEDIVGTSYSSNMPLHIKRALPPGNEISLLYTFPRTNLTSHVIVPSVVHPMGSFPVRVALIGVMDNKKPNRNHLYIQNVKWHIKEHVKIVSHPCSKHASKSQAEGVIHKKTRVIGRNKESNGSKYKLDLGSDEIRLQFEVSIDYTRESVCDVEDSKGLEVKHSLIVELIAAERNTWITPTSGPAIVLRMCSGLRISERSGLGISWDKEVPPIYKDVPPGPPGYTAMRTPVRQLGASRRLTPPECDC</sequence>
<gene>
    <name evidence="5" type="ORF">OAory_01014130</name>
</gene>
<dbReference type="OrthoDB" id="341259at2759"/>
<evidence type="ECO:0000256" key="2">
    <source>
        <dbReference type="ARBA" id="ARBA00023043"/>
    </source>
</evidence>
<keyword evidence="2 3" id="KW-0040">ANK repeat</keyword>
<dbReference type="SUPFAM" id="SSF48403">
    <property type="entry name" value="Ankyrin repeat"/>
    <property type="match status" value="2"/>
</dbReference>
<feature type="repeat" description="ANK" evidence="3">
    <location>
        <begin position="368"/>
        <end position="401"/>
    </location>
</feature>
<dbReference type="eggNOG" id="ENOG502QS9U">
    <property type="taxonomic scope" value="Eukaryota"/>
</dbReference>
<evidence type="ECO:0000259" key="4">
    <source>
        <dbReference type="Pfam" id="PF13002"/>
    </source>
</evidence>